<dbReference type="InterPro" id="IPR001547">
    <property type="entry name" value="Glyco_hydro_5"/>
</dbReference>
<dbReference type="Pfam" id="PF00150">
    <property type="entry name" value="Cellulase"/>
    <property type="match status" value="1"/>
</dbReference>
<dbReference type="GO" id="GO:0008422">
    <property type="term" value="F:beta-glucosidase activity"/>
    <property type="evidence" value="ECO:0007669"/>
    <property type="project" value="TreeGrafter"/>
</dbReference>
<protein>
    <submittedName>
        <fullName evidence="7">Endoglucanase</fullName>
    </submittedName>
</protein>
<dbReference type="GO" id="GO:0009986">
    <property type="term" value="C:cell surface"/>
    <property type="evidence" value="ECO:0007669"/>
    <property type="project" value="TreeGrafter"/>
</dbReference>
<evidence type="ECO:0000256" key="3">
    <source>
        <dbReference type="ARBA" id="ARBA00023295"/>
    </source>
</evidence>
<accession>A0A1G4RVZ0</accession>
<keyword evidence="2 4" id="KW-0378">Hydrolase</keyword>
<reference evidence="8" key="1">
    <citation type="submission" date="2016-10" db="EMBL/GenBank/DDBJ databases">
        <authorList>
            <person name="Varghese N."/>
            <person name="Submissions S."/>
        </authorList>
    </citation>
    <scope>NUCLEOTIDE SEQUENCE [LARGE SCALE GENOMIC DNA]</scope>
    <source>
        <strain evidence="8">CGMCC 1.3431</strain>
    </source>
</reference>
<keyword evidence="8" id="KW-1185">Reference proteome</keyword>
<dbReference type="EMBL" id="FMTS01000003">
    <property type="protein sequence ID" value="SCW60918.1"/>
    <property type="molecule type" value="Genomic_DNA"/>
</dbReference>
<feature type="chain" id="PRO_5011729073" evidence="5">
    <location>
        <begin position="23"/>
        <end position="341"/>
    </location>
</feature>
<evidence type="ECO:0000313" key="8">
    <source>
        <dbReference type="Proteomes" id="UP000199150"/>
    </source>
</evidence>
<dbReference type="STRING" id="260084.SAMN02927928_2184"/>
<dbReference type="InterPro" id="IPR017853">
    <property type="entry name" value="GH"/>
</dbReference>
<dbReference type="PANTHER" id="PTHR31297">
    <property type="entry name" value="GLUCAN ENDO-1,6-BETA-GLUCOSIDASE B"/>
    <property type="match status" value="1"/>
</dbReference>
<proteinExistence type="inferred from homology"/>
<keyword evidence="3 4" id="KW-0326">Glycosidase</keyword>
<dbReference type="Gene3D" id="3.20.20.80">
    <property type="entry name" value="Glycosidases"/>
    <property type="match status" value="1"/>
</dbReference>
<dbReference type="GO" id="GO:0009251">
    <property type="term" value="P:glucan catabolic process"/>
    <property type="evidence" value="ECO:0007669"/>
    <property type="project" value="TreeGrafter"/>
</dbReference>
<dbReference type="PROSITE" id="PS00659">
    <property type="entry name" value="GLYCOSYL_HYDROL_F5"/>
    <property type="match status" value="1"/>
</dbReference>
<dbReference type="PANTHER" id="PTHR31297:SF17">
    <property type="entry name" value="ENDOGLUCANASE"/>
    <property type="match status" value="1"/>
</dbReference>
<dbReference type="InterPro" id="IPR050386">
    <property type="entry name" value="Glycosyl_hydrolase_5"/>
</dbReference>
<evidence type="ECO:0000256" key="2">
    <source>
        <dbReference type="ARBA" id="ARBA00022801"/>
    </source>
</evidence>
<keyword evidence="1 5" id="KW-0732">Signal</keyword>
<evidence type="ECO:0000256" key="5">
    <source>
        <dbReference type="SAM" id="SignalP"/>
    </source>
</evidence>
<evidence type="ECO:0000313" key="7">
    <source>
        <dbReference type="EMBL" id="SCW60918.1"/>
    </source>
</evidence>
<dbReference type="RefSeq" id="WP_090647649.1">
    <property type="nucleotide sequence ID" value="NZ_CBCRYE010000001.1"/>
</dbReference>
<name>A0A1G4RVZ0_9CAUL</name>
<gene>
    <name evidence="7" type="ORF">SAMN02927928_2184</name>
</gene>
<dbReference type="InterPro" id="IPR018087">
    <property type="entry name" value="Glyco_hydro_5_CS"/>
</dbReference>
<evidence type="ECO:0000256" key="4">
    <source>
        <dbReference type="RuleBase" id="RU361153"/>
    </source>
</evidence>
<dbReference type="AlphaFoldDB" id="A0A1G4RVZ0"/>
<evidence type="ECO:0000259" key="6">
    <source>
        <dbReference type="Pfam" id="PF00150"/>
    </source>
</evidence>
<sequence>MRFFSLLSFAAAVALSPAVASAQSSAPFEAISPESQVAKMGAGVNVIGGYDAWWDGGQTQFSLSDFGKIRTAGFSTVRIPLFAFKHLDKDDHLDADYFKRIDQVVDAALSNGLIVILDEHDFETCAKDADACAINLSNVWYELSEHFKSAPNSVIFELLNEPNGQVNDQIWNSWLVDLLAIVRETNPERNVIIGPTHWNSRNDLPLLKLPENDRHIIVTFHYYDPFHFTHQGASWADPETQKLSGIRWQGKPEEVAAINADFDKVAEWSKASNRPIFLGEFGAYDKFGKLDDRALWTRAVSDSAHTHGFATAYWYWDGGFGVYDAEKKVWVKPILDALIPK</sequence>
<dbReference type="SUPFAM" id="SSF51445">
    <property type="entry name" value="(Trans)glycosidases"/>
    <property type="match status" value="1"/>
</dbReference>
<organism evidence="7 8">
    <name type="scientific">Asticcacaulis taihuensis</name>
    <dbReference type="NCBI Taxonomy" id="260084"/>
    <lineage>
        <taxon>Bacteria</taxon>
        <taxon>Pseudomonadati</taxon>
        <taxon>Pseudomonadota</taxon>
        <taxon>Alphaproteobacteria</taxon>
        <taxon>Caulobacterales</taxon>
        <taxon>Caulobacteraceae</taxon>
        <taxon>Asticcacaulis</taxon>
    </lineage>
</organism>
<evidence type="ECO:0000256" key="1">
    <source>
        <dbReference type="ARBA" id="ARBA00022729"/>
    </source>
</evidence>
<comment type="similarity">
    <text evidence="4">Belongs to the glycosyl hydrolase 5 (cellulase A) family.</text>
</comment>
<feature type="signal peptide" evidence="5">
    <location>
        <begin position="1"/>
        <end position="22"/>
    </location>
</feature>
<dbReference type="OrthoDB" id="9800955at2"/>
<dbReference type="GO" id="GO:0005576">
    <property type="term" value="C:extracellular region"/>
    <property type="evidence" value="ECO:0007669"/>
    <property type="project" value="TreeGrafter"/>
</dbReference>
<dbReference type="Proteomes" id="UP000199150">
    <property type="component" value="Unassembled WGS sequence"/>
</dbReference>
<feature type="domain" description="Glycoside hydrolase family 5" evidence="6">
    <location>
        <begin position="61"/>
        <end position="317"/>
    </location>
</feature>